<gene>
    <name evidence="1" type="ORF">PROH_09790</name>
</gene>
<evidence type="ECO:0000313" key="1">
    <source>
        <dbReference type="EMBL" id="KKJ00046.1"/>
    </source>
</evidence>
<accession>A0A0M2PU36</accession>
<dbReference type="Proteomes" id="UP000034681">
    <property type="component" value="Unassembled WGS sequence"/>
</dbReference>
<evidence type="ECO:0000313" key="2">
    <source>
        <dbReference type="Proteomes" id="UP000034681"/>
    </source>
</evidence>
<organism evidence="1 2">
    <name type="scientific">Prochlorothrix hollandica PCC 9006 = CALU 1027</name>
    <dbReference type="NCBI Taxonomy" id="317619"/>
    <lineage>
        <taxon>Bacteria</taxon>
        <taxon>Bacillati</taxon>
        <taxon>Cyanobacteriota</taxon>
        <taxon>Cyanophyceae</taxon>
        <taxon>Prochlorotrichales</taxon>
        <taxon>Prochlorotrichaceae</taxon>
        <taxon>Prochlorothrix</taxon>
    </lineage>
</organism>
<comment type="caution">
    <text evidence="1">The sequence shown here is derived from an EMBL/GenBank/DDBJ whole genome shotgun (WGS) entry which is preliminary data.</text>
</comment>
<keyword evidence="2" id="KW-1185">Reference proteome</keyword>
<dbReference type="AlphaFoldDB" id="A0A0M2PU36"/>
<dbReference type="RefSeq" id="WP_016922978.1">
    <property type="nucleotide sequence ID" value="NZ_KB235933.1"/>
</dbReference>
<name>A0A0M2PU36_PROHO</name>
<sequence length="91" mass="10145">MSLTALDNIEFLALYNHSSPIRHWEQARVYRYCLIVPTEIGHQFGVVVLDPAGFELFLQGCYGCTFPGTADALTAACRGVDRHIVECLQDV</sequence>
<dbReference type="EMBL" id="AJTX02000004">
    <property type="protein sequence ID" value="KKJ00046.1"/>
    <property type="molecule type" value="Genomic_DNA"/>
</dbReference>
<proteinExistence type="predicted"/>
<protein>
    <submittedName>
        <fullName evidence="1">Uncharacterized protein</fullName>
    </submittedName>
</protein>
<reference evidence="1" key="1">
    <citation type="submission" date="2012-04" db="EMBL/GenBank/DDBJ databases">
        <authorList>
            <person name="Borisov I.G."/>
            <person name="Ivanikova N.V."/>
            <person name="Pinevich A.V."/>
        </authorList>
    </citation>
    <scope>NUCLEOTIDE SEQUENCE</scope>
    <source>
        <strain evidence="1">CALU 1027</strain>
    </source>
</reference>